<evidence type="ECO:0000313" key="2">
    <source>
        <dbReference type="EMBL" id="CCO49760.1"/>
    </source>
</evidence>
<dbReference type="Proteomes" id="UP000018211">
    <property type="component" value="Unassembled WGS sequence"/>
</dbReference>
<protein>
    <recommendedName>
        <fullName evidence="4">Transposase</fullName>
    </recommendedName>
</protein>
<keyword evidence="1" id="KW-1133">Transmembrane helix</keyword>
<keyword evidence="1" id="KW-0472">Membrane</keyword>
<reference evidence="2 3" key="1">
    <citation type="journal article" date="2013" name="ISME J.">
        <title>Comparative genomics of pathogenic lineages of Vibrio nigripulchritudo identifies virulence-associated traits.</title>
        <authorList>
            <person name="Goudenege D."/>
            <person name="Labreuche Y."/>
            <person name="Krin E."/>
            <person name="Ansquer D."/>
            <person name="Mangenot S."/>
            <person name="Calteau A."/>
            <person name="Medigue C."/>
            <person name="Mazel D."/>
            <person name="Polz M.F."/>
            <person name="Le Roux F."/>
        </authorList>
    </citation>
    <scope>NUCLEOTIDE SEQUENCE [LARGE SCALE GENOMIC DNA]</scope>
    <source>
        <strain evidence="2 3">SOn1</strain>
    </source>
</reference>
<evidence type="ECO:0000313" key="3">
    <source>
        <dbReference type="Proteomes" id="UP000018211"/>
    </source>
</evidence>
<dbReference type="EMBL" id="CAOF01000186">
    <property type="protein sequence ID" value="CCO49760.1"/>
    <property type="molecule type" value="Genomic_DNA"/>
</dbReference>
<gene>
    <name evidence="2" type="ORF">VIBNISOn1_90002</name>
</gene>
<name>A0AAV2VZE2_9VIBR</name>
<organism evidence="2 3">
    <name type="scientific">Vibrio nigripulchritudo SOn1</name>
    <dbReference type="NCBI Taxonomy" id="1238450"/>
    <lineage>
        <taxon>Bacteria</taxon>
        <taxon>Pseudomonadati</taxon>
        <taxon>Pseudomonadota</taxon>
        <taxon>Gammaproteobacteria</taxon>
        <taxon>Vibrionales</taxon>
        <taxon>Vibrionaceae</taxon>
        <taxon>Vibrio</taxon>
    </lineage>
</organism>
<feature type="transmembrane region" description="Helical" evidence="1">
    <location>
        <begin position="20"/>
        <end position="41"/>
    </location>
</feature>
<keyword evidence="1" id="KW-0812">Transmembrane</keyword>
<sequence>MKRTFHAGEFVRHQFTVFDGLVSHGLTSFYSVLMSAVYRVAVHHDGLRLRYSPKMKNVR</sequence>
<proteinExistence type="predicted"/>
<accession>A0AAV2VZE2</accession>
<evidence type="ECO:0000256" key="1">
    <source>
        <dbReference type="SAM" id="Phobius"/>
    </source>
</evidence>
<dbReference type="AlphaFoldDB" id="A0AAV2VZE2"/>
<comment type="caution">
    <text evidence="2">The sequence shown here is derived from an EMBL/GenBank/DDBJ whole genome shotgun (WGS) entry which is preliminary data.</text>
</comment>
<evidence type="ECO:0008006" key="4">
    <source>
        <dbReference type="Google" id="ProtNLM"/>
    </source>
</evidence>